<evidence type="ECO:0000256" key="2">
    <source>
        <dbReference type="ARBA" id="ARBA00022525"/>
    </source>
</evidence>
<dbReference type="RefSeq" id="WP_117528350.1">
    <property type="nucleotide sequence ID" value="NZ_JAQENQ010000007.1"/>
</dbReference>
<evidence type="ECO:0000259" key="7">
    <source>
        <dbReference type="PROSITE" id="PS50847"/>
    </source>
</evidence>
<dbReference type="Pfam" id="PF00746">
    <property type="entry name" value="Gram_pos_anchor"/>
    <property type="match status" value="1"/>
</dbReference>
<dbReference type="NCBIfam" id="TIGR01167">
    <property type="entry name" value="LPXTG_anchor"/>
    <property type="match status" value="1"/>
</dbReference>
<evidence type="ECO:0000313" key="8">
    <source>
        <dbReference type="EMBL" id="RGB79865.1"/>
    </source>
</evidence>
<keyword evidence="2" id="KW-0964">Secreted</keyword>
<gene>
    <name evidence="8" type="ORF">DW070_08595</name>
</gene>
<dbReference type="Gene3D" id="2.60.40.10">
    <property type="entry name" value="Immunoglobulins"/>
    <property type="match status" value="1"/>
</dbReference>
<dbReference type="EMBL" id="QVEP01000017">
    <property type="protein sequence ID" value="RGB79865.1"/>
    <property type="molecule type" value="Genomic_DNA"/>
</dbReference>
<dbReference type="Pfam" id="PF17802">
    <property type="entry name" value="SpaA"/>
    <property type="match status" value="1"/>
</dbReference>
<proteinExistence type="predicted"/>
<feature type="chain" id="PRO_5017783893" evidence="6">
    <location>
        <begin position="27"/>
        <end position="500"/>
    </location>
</feature>
<dbReference type="InterPro" id="IPR048052">
    <property type="entry name" value="FM1-like"/>
</dbReference>
<evidence type="ECO:0000313" key="9">
    <source>
        <dbReference type="Proteomes" id="UP000260773"/>
    </source>
</evidence>
<feature type="signal peptide" evidence="6">
    <location>
        <begin position="1"/>
        <end position="26"/>
    </location>
</feature>
<evidence type="ECO:0000256" key="1">
    <source>
        <dbReference type="ARBA" id="ARBA00022512"/>
    </source>
</evidence>
<sequence>MKKLKKLFAVMLSLIMVLAMGITSFADTNSATITVNNLDANAKLHYVQIVRPNTSTETGWEFTNNAAASFKKVKTFASLTDQQILWSLIKLADAQADVPEGTIAATTADFQDAMKHVQDELTYADVTGNTITATSAGIYAIKATTTDIDNYVYSPMAAYVKFDNYDRTTGVPTDLVDVTVNAKRTTIKIEKTNNNDNGVVEIDSIVEYTVRTNVPYIADDVAEVTYTITDTIEGAEYVTNAEGKVAVTVKIGTATEETRYADVTNTKDGRKQFVLDLKDVAADRNNANKDVVLTYQAKVTSEVVRNEVVPGDGSHDFIPAVDKLYTGKVTLTKTGENSAALADAKFVLYRTETIEKEEGTKESVKKYALVSKDTAKTNNEYVVTGWTNDEAVAKAEGNLIVTDSNGKAVVRGLDSTYIDYYFEEVVAPNGYSINDDDSIVRWGENQTADATTGTASMSDTKLSALPATGGIGTTIFTIVGCGIMVAAAGLFFASRRKENR</sequence>
<dbReference type="InterPro" id="IPR041033">
    <property type="entry name" value="SpaA_PFL_dom_1"/>
</dbReference>
<reference evidence="8 9" key="1">
    <citation type="submission" date="2018-08" db="EMBL/GenBank/DDBJ databases">
        <title>A genome reference for cultivated species of the human gut microbiota.</title>
        <authorList>
            <person name="Zou Y."/>
            <person name="Xue W."/>
            <person name="Luo G."/>
        </authorList>
    </citation>
    <scope>NUCLEOTIDE SEQUENCE [LARGE SCALE GENOMIC DNA]</scope>
    <source>
        <strain evidence="8 9">AF45-17</strain>
    </source>
</reference>
<keyword evidence="5" id="KW-0472">Membrane</keyword>
<keyword evidence="4" id="KW-0572">Peptidoglycan-anchor</keyword>
<accession>A0A3E2TPN4</accession>
<keyword evidence="5" id="KW-0812">Transmembrane</keyword>
<keyword evidence="3 6" id="KW-0732">Signal</keyword>
<keyword evidence="5" id="KW-1133">Transmembrane helix</keyword>
<dbReference type="Proteomes" id="UP000260773">
    <property type="component" value="Unassembled WGS sequence"/>
</dbReference>
<feature type="domain" description="Gram-positive cocci surface proteins LPxTG" evidence="7">
    <location>
        <begin position="465"/>
        <end position="500"/>
    </location>
</feature>
<dbReference type="PROSITE" id="PS50847">
    <property type="entry name" value="GRAM_POS_ANCHORING"/>
    <property type="match status" value="1"/>
</dbReference>
<name>A0A3E2TPN4_9FIRM</name>
<dbReference type="InterPro" id="IPR013783">
    <property type="entry name" value="Ig-like_fold"/>
</dbReference>
<organism evidence="8 9">
    <name type="scientific">Coprococcus catus</name>
    <dbReference type="NCBI Taxonomy" id="116085"/>
    <lineage>
        <taxon>Bacteria</taxon>
        <taxon>Bacillati</taxon>
        <taxon>Bacillota</taxon>
        <taxon>Clostridia</taxon>
        <taxon>Lachnospirales</taxon>
        <taxon>Lachnospiraceae</taxon>
        <taxon>Coprococcus</taxon>
    </lineage>
</organism>
<dbReference type="AlphaFoldDB" id="A0A3E2TPN4"/>
<comment type="caution">
    <text evidence="8">The sequence shown here is derived from an EMBL/GenBank/DDBJ whole genome shotgun (WGS) entry which is preliminary data.</text>
</comment>
<evidence type="ECO:0000256" key="3">
    <source>
        <dbReference type="ARBA" id="ARBA00022729"/>
    </source>
</evidence>
<dbReference type="InterPro" id="IPR019931">
    <property type="entry name" value="LPXTG_anchor"/>
</dbReference>
<keyword evidence="1" id="KW-0134">Cell wall</keyword>
<dbReference type="NCBIfam" id="NF033902">
    <property type="entry name" value="iso_D2_wall_anc"/>
    <property type="match status" value="1"/>
</dbReference>
<protein>
    <submittedName>
        <fullName evidence="8">LPXTG cell wall anchor domain-containing protein</fullName>
    </submittedName>
</protein>
<evidence type="ECO:0000256" key="6">
    <source>
        <dbReference type="SAM" id="SignalP"/>
    </source>
</evidence>
<feature type="transmembrane region" description="Helical" evidence="5">
    <location>
        <begin position="471"/>
        <end position="493"/>
    </location>
</feature>
<dbReference type="Gene3D" id="2.60.40.740">
    <property type="match status" value="1"/>
</dbReference>
<evidence type="ECO:0000256" key="4">
    <source>
        <dbReference type="ARBA" id="ARBA00023088"/>
    </source>
</evidence>
<evidence type="ECO:0000256" key="5">
    <source>
        <dbReference type="SAM" id="Phobius"/>
    </source>
</evidence>